<protein>
    <submittedName>
        <fullName evidence="2">Uncharacterized protein</fullName>
    </submittedName>
</protein>
<accession>A0A194W3Y1</accession>
<sequence length="182" mass="19568">MLTDSTKVIAGNAEGLTRQQAAICGTTSRQNIASSENTVQKDQTAYHGGTLRLETARSKMGNLITKLVTGLGPNQLSDNGNTAAAVEFLRDLRHSTMAPGSDEMPSPAGSTTSLDSVTGGDRPHSSLFWPYTSEHRIDESCSDGSYAPLRIRRPALYDEYWAKEERYVPGATADEGTVEDNG</sequence>
<evidence type="ECO:0000256" key="1">
    <source>
        <dbReference type="SAM" id="MobiDB-lite"/>
    </source>
</evidence>
<name>A0A194W3Y1_CYTMA</name>
<keyword evidence="3" id="KW-1185">Reference proteome</keyword>
<dbReference type="AlphaFoldDB" id="A0A194W3Y1"/>
<gene>
    <name evidence="2" type="ORF">VM1G_06161</name>
</gene>
<evidence type="ECO:0000313" key="2">
    <source>
        <dbReference type="EMBL" id="KUI70755.1"/>
    </source>
</evidence>
<feature type="region of interest" description="Disordered" evidence="1">
    <location>
        <begin position="96"/>
        <end position="121"/>
    </location>
</feature>
<organism evidence="2 3">
    <name type="scientific">Cytospora mali</name>
    <name type="common">Apple Valsa canker fungus</name>
    <name type="synonym">Valsa mali</name>
    <dbReference type="NCBI Taxonomy" id="578113"/>
    <lineage>
        <taxon>Eukaryota</taxon>
        <taxon>Fungi</taxon>
        <taxon>Dikarya</taxon>
        <taxon>Ascomycota</taxon>
        <taxon>Pezizomycotina</taxon>
        <taxon>Sordariomycetes</taxon>
        <taxon>Sordariomycetidae</taxon>
        <taxon>Diaporthales</taxon>
        <taxon>Cytosporaceae</taxon>
        <taxon>Cytospora</taxon>
    </lineage>
</organism>
<dbReference type="Proteomes" id="UP000078559">
    <property type="component" value="Chromosome 6"/>
</dbReference>
<evidence type="ECO:0000313" key="3">
    <source>
        <dbReference type="Proteomes" id="UP000078559"/>
    </source>
</evidence>
<dbReference type="OrthoDB" id="5231679at2759"/>
<reference evidence="2" key="1">
    <citation type="submission" date="2014-12" db="EMBL/GenBank/DDBJ databases">
        <title>Genome Sequence of Valsa Canker Pathogens Uncovers a Specific Adaption of Colonization on Woody Bark.</title>
        <authorList>
            <person name="Yin Z."/>
            <person name="Liu H."/>
            <person name="Gao X."/>
            <person name="Li Z."/>
            <person name="Song N."/>
            <person name="Ke X."/>
            <person name="Dai Q."/>
            <person name="Wu Y."/>
            <person name="Sun Y."/>
            <person name="Xu J.-R."/>
            <person name="Kang Z.K."/>
            <person name="Wang L."/>
            <person name="Huang L."/>
        </authorList>
    </citation>
    <scope>NUCLEOTIDE SEQUENCE [LARGE SCALE GENOMIC DNA]</scope>
    <source>
        <strain evidence="2">03-8</strain>
    </source>
</reference>
<proteinExistence type="predicted"/>
<dbReference type="EMBL" id="CM003103">
    <property type="protein sequence ID" value="KUI70755.1"/>
    <property type="molecule type" value="Genomic_DNA"/>
</dbReference>